<reference evidence="1 2" key="1">
    <citation type="submission" date="2020-10" db="EMBL/GenBank/DDBJ databases">
        <authorList>
            <person name="Peeters C."/>
        </authorList>
    </citation>
    <scope>NUCLEOTIDE SEQUENCE [LARGE SCALE GENOMIC DNA]</scope>
    <source>
        <strain evidence="1 2">LMG 28140</strain>
    </source>
</reference>
<name>A0ABM8NQ69_9BURK</name>
<gene>
    <name evidence="1" type="ORF">LMG28140_03203</name>
</gene>
<sequence length="63" mass="7167">MTGMRSQTSQYRRAVFRILDRQIYRIAQSSLNAHQLSRIVEVAGKLVRKVAGMSYIPNSIGSR</sequence>
<evidence type="ECO:0000313" key="2">
    <source>
        <dbReference type="Proteomes" id="UP000598032"/>
    </source>
</evidence>
<comment type="caution">
    <text evidence="1">The sequence shown here is derived from an EMBL/GenBank/DDBJ whole genome shotgun (WGS) entry which is preliminary data.</text>
</comment>
<evidence type="ECO:0000313" key="1">
    <source>
        <dbReference type="EMBL" id="CAD6537694.1"/>
    </source>
</evidence>
<dbReference type="Proteomes" id="UP000598032">
    <property type="component" value="Unassembled WGS sequence"/>
</dbReference>
<keyword evidence="2" id="KW-1185">Reference proteome</keyword>
<protein>
    <submittedName>
        <fullName evidence="1">Uncharacterized protein</fullName>
    </submittedName>
</protein>
<dbReference type="EMBL" id="CAJHCP010000006">
    <property type="protein sequence ID" value="CAD6537694.1"/>
    <property type="molecule type" value="Genomic_DNA"/>
</dbReference>
<organism evidence="1 2">
    <name type="scientific">Paraburkholderia metrosideri</name>
    <dbReference type="NCBI Taxonomy" id="580937"/>
    <lineage>
        <taxon>Bacteria</taxon>
        <taxon>Pseudomonadati</taxon>
        <taxon>Pseudomonadota</taxon>
        <taxon>Betaproteobacteria</taxon>
        <taxon>Burkholderiales</taxon>
        <taxon>Burkholderiaceae</taxon>
        <taxon>Paraburkholderia</taxon>
    </lineage>
</organism>
<accession>A0ABM8NQ69</accession>
<proteinExistence type="predicted"/>